<dbReference type="Proteomes" id="UP000183120">
    <property type="component" value="Unassembled WGS sequence"/>
</dbReference>
<comment type="caution">
    <text evidence="1">The sequence shown here is derived from an EMBL/GenBank/DDBJ whole genome shotgun (WGS) entry which is preliminary data.</text>
</comment>
<evidence type="ECO:0000313" key="2">
    <source>
        <dbReference type="Proteomes" id="UP000183120"/>
    </source>
</evidence>
<proteinExistence type="predicted"/>
<organism evidence="1 2">
    <name type="scientific">Candidatus Gottesmanbacteria bacterium CG1_02_37_22</name>
    <dbReference type="NCBI Taxonomy" id="1805209"/>
    <lineage>
        <taxon>Bacteria</taxon>
        <taxon>Candidatus Gottesmaniibacteriota</taxon>
    </lineage>
</organism>
<evidence type="ECO:0000313" key="1">
    <source>
        <dbReference type="EMBL" id="OIO13094.1"/>
    </source>
</evidence>
<dbReference type="AlphaFoldDB" id="A0A1J4TRK0"/>
<sequence length="77" mass="8923">MIPSGIVLFLNTVLYFEIYRTNNLIDPKLYPITCDILKKLRFEISFSSIAPSNQLLQLIKLQTRVRWVYKLSISSSG</sequence>
<reference evidence="1 2" key="1">
    <citation type="journal article" date="2016" name="Environ. Microbiol.">
        <title>Genomic resolution of a cold subsurface aquifer community provides metabolic insights for novel microbes adapted to high CO concentrations.</title>
        <authorList>
            <person name="Probst A.J."/>
            <person name="Castelle C.J."/>
            <person name="Singh A."/>
            <person name="Brown C.T."/>
            <person name="Anantharaman K."/>
            <person name="Sharon I."/>
            <person name="Hug L.A."/>
            <person name="Burstein D."/>
            <person name="Emerson J.B."/>
            <person name="Thomas B.C."/>
            <person name="Banfield J.F."/>
        </authorList>
    </citation>
    <scope>NUCLEOTIDE SEQUENCE [LARGE SCALE GENOMIC DNA]</scope>
    <source>
        <strain evidence="1">CG1_02_37_22</strain>
    </source>
</reference>
<dbReference type="EMBL" id="MNUY01000068">
    <property type="protein sequence ID" value="OIO13094.1"/>
    <property type="molecule type" value="Genomic_DNA"/>
</dbReference>
<accession>A0A1J4TRK0</accession>
<gene>
    <name evidence="1" type="ORF">AUJ73_04270</name>
</gene>
<protein>
    <submittedName>
        <fullName evidence="1">Uncharacterized protein</fullName>
    </submittedName>
</protein>
<name>A0A1J4TRK0_9BACT</name>